<dbReference type="PROSITE" id="PS01031">
    <property type="entry name" value="SHSP"/>
    <property type="match status" value="1"/>
</dbReference>
<keyword evidence="4" id="KW-0472">Membrane</keyword>
<dbReference type="InterPro" id="IPR008978">
    <property type="entry name" value="HSP20-like_chaperone"/>
</dbReference>
<dbReference type="AlphaFoldDB" id="A0AAV5HRN3"/>
<evidence type="ECO:0000259" key="5">
    <source>
        <dbReference type="PROSITE" id="PS01031"/>
    </source>
</evidence>
<comment type="caution">
    <text evidence="6">The sequence shown here is derived from an EMBL/GenBank/DDBJ whole genome shotgun (WGS) entry which is preliminary data.</text>
</comment>
<dbReference type="InterPro" id="IPR002068">
    <property type="entry name" value="A-crystallin/Hsp20_dom"/>
</dbReference>
<feature type="compositionally biased region" description="Polar residues" evidence="3">
    <location>
        <begin position="13"/>
        <end position="23"/>
    </location>
</feature>
<feature type="compositionally biased region" description="Polar residues" evidence="3">
    <location>
        <begin position="158"/>
        <end position="171"/>
    </location>
</feature>
<evidence type="ECO:0000313" key="7">
    <source>
        <dbReference type="Proteomes" id="UP001054252"/>
    </source>
</evidence>
<feature type="compositionally biased region" description="Basic and acidic residues" evidence="3">
    <location>
        <begin position="193"/>
        <end position="223"/>
    </location>
</feature>
<feature type="compositionally biased region" description="Low complexity" evidence="3">
    <location>
        <begin position="172"/>
        <end position="182"/>
    </location>
</feature>
<name>A0AAV5HRN3_9ROSI</name>
<feature type="region of interest" description="Disordered" evidence="3">
    <location>
        <begin position="332"/>
        <end position="378"/>
    </location>
</feature>
<sequence length="414" mass="46133">MAMSLRPIRPQQPARTLSRNFKPQTDWREEEKATILLVYLPGFVREQVRTTYDESQRSIRLQGEQRLPNNRMRRVDERYTVPESCEGSQMEAEFGRGILTVTLPKTKPAPEPKPKAPMPQETSGDLRTRKGEEEMVSATPVEKQRGGDINVDVAIPGKTTSEMKSLSQTAGEETSSKTTSSTKETEQAVSTSDSKKQIDERNVREESGKKKEKDETEKPVKIIESVQGKEREIEESAVPEIVVSEVEEKEKEKIIEIPEKDSKYAKVKGDVVSKAEEKEKEKIIELSGNDSKDAKVEIAVSKSKEKEKEKITEISSTDSKDAKVEIVVSKSEEKEKEKINYIPGNDSKDAKAKETAVSEAEEKEKSAEKSGDSGDAAASAKLSLNNHGNPLVNTTVATIVILGLGAYYFYSFRT</sequence>
<keyword evidence="4" id="KW-0812">Transmembrane</keyword>
<accession>A0AAV5HRN3</accession>
<feature type="region of interest" description="Disordered" evidence="3">
    <location>
        <begin position="1"/>
        <end position="26"/>
    </location>
</feature>
<evidence type="ECO:0000313" key="6">
    <source>
        <dbReference type="EMBL" id="GKU91477.1"/>
    </source>
</evidence>
<dbReference type="Proteomes" id="UP001054252">
    <property type="component" value="Unassembled WGS sequence"/>
</dbReference>
<gene>
    <name evidence="6" type="ORF">SLEP1_g5344</name>
</gene>
<dbReference type="EMBL" id="BPVZ01000005">
    <property type="protein sequence ID" value="GKU91477.1"/>
    <property type="molecule type" value="Genomic_DNA"/>
</dbReference>
<evidence type="ECO:0000256" key="4">
    <source>
        <dbReference type="SAM" id="Phobius"/>
    </source>
</evidence>
<proteinExistence type="inferred from homology"/>
<evidence type="ECO:0000256" key="1">
    <source>
        <dbReference type="PROSITE-ProRule" id="PRU00285"/>
    </source>
</evidence>
<dbReference type="CDD" id="cd06464">
    <property type="entry name" value="ACD_sHsps-like"/>
    <property type="match status" value="1"/>
</dbReference>
<keyword evidence="7" id="KW-1185">Reference proteome</keyword>
<protein>
    <recommendedName>
        <fullName evidence="5">SHSP domain-containing protein</fullName>
    </recommendedName>
</protein>
<dbReference type="Gene3D" id="2.60.40.790">
    <property type="match status" value="1"/>
</dbReference>
<dbReference type="Pfam" id="PF00011">
    <property type="entry name" value="HSP20"/>
    <property type="match status" value="1"/>
</dbReference>
<evidence type="ECO:0000256" key="2">
    <source>
        <dbReference type="RuleBase" id="RU003616"/>
    </source>
</evidence>
<reference evidence="6 7" key="1">
    <citation type="journal article" date="2021" name="Commun. Biol.">
        <title>The genome of Shorea leprosula (Dipterocarpaceae) highlights the ecological relevance of drought in aseasonal tropical rainforests.</title>
        <authorList>
            <person name="Ng K.K.S."/>
            <person name="Kobayashi M.J."/>
            <person name="Fawcett J.A."/>
            <person name="Hatakeyama M."/>
            <person name="Paape T."/>
            <person name="Ng C.H."/>
            <person name="Ang C.C."/>
            <person name="Tnah L.H."/>
            <person name="Lee C.T."/>
            <person name="Nishiyama T."/>
            <person name="Sese J."/>
            <person name="O'Brien M.J."/>
            <person name="Copetti D."/>
            <person name="Mohd Noor M.I."/>
            <person name="Ong R.C."/>
            <person name="Putra M."/>
            <person name="Sireger I.Z."/>
            <person name="Indrioko S."/>
            <person name="Kosugi Y."/>
            <person name="Izuno A."/>
            <person name="Isagi Y."/>
            <person name="Lee S.L."/>
            <person name="Shimizu K.K."/>
        </authorList>
    </citation>
    <scope>NUCLEOTIDE SEQUENCE [LARGE SCALE GENOMIC DNA]</scope>
    <source>
        <strain evidence="6">214</strain>
    </source>
</reference>
<dbReference type="SUPFAM" id="SSF49764">
    <property type="entry name" value="HSP20-like chaperones"/>
    <property type="match status" value="1"/>
</dbReference>
<feature type="transmembrane region" description="Helical" evidence="4">
    <location>
        <begin position="391"/>
        <end position="410"/>
    </location>
</feature>
<comment type="similarity">
    <text evidence="1 2">Belongs to the small heat shock protein (HSP20) family.</text>
</comment>
<feature type="compositionally biased region" description="Basic and acidic residues" evidence="3">
    <location>
        <begin position="124"/>
        <end position="133"/>
    </location>
</feature>
<keyword evidence="4" id="KW-1133">Transmembrane helix</keyword>
<feature type="compositionally biased region" description="Basic and acidic residues" evidence="3">
    <location>
        <begin position="346"/>
        <end position="372"/>
    </location>
</feature>
<feature type="region of interest" description="Disordered" evidence="3">
    <location>
        <begin position="103"/>
        <end position="223"/>
    </location>
</feature>
<evidence type="ECO:0000256" key="3">
    <source>
        <dbReference type="SAM" id="MobiDB-lite"/>
    </source>
</evidence>
<feature type="domain" description="SHSP" evidence="5">
    <location>
        <begin position="16"/>
        <end position="121"/>
    </location>
</feature>
<organism evidence="6 7">
    <name type="scientific">Rubroshorea leprosula</name>
    <dbReference type="NCBI Taxonomy" id="152421"/>
    <lineage>
        <taxon>Eukaryota</taxon>
        <taxon>Viridiplantae</taxon>
        <taxon>Streptophyta</taxon>
        <taxon>Embryophyta</taxon>
        <taxon>Tracheophyta</taxon>
        <taxon>Spermatophyta</taxon>
        <taxon>Magnoliopsida</taxon>
        <taxon>eudicotyledons</taxon>
        <taxon>Gunneridae</taxon>
        <taxon>Pentapetalae</taxon>
        <taxon>rosids</taxon>
        <taxon>malvids</taxon>
        <taxon>Malvales</taxon>
        <taxon>Dipterocarpaceae</taxon>
        <taxon>Rubroshorea</taxon>
    </lineage>
</organism>